<feature type="region of interest" description="Disordered" evidence="1">
    <location>
        <begin position="64"/>
        <end position="93"/>
    </location>
</feature>
<name>A0A8J7KG71_9ACTN</name>
<organism evidence="2 3">
    <name type="scientific">Longispora fulva</name>
    <dbReference type="NCBI Taxonomy" id="619741"/>
    <lineage>
        <taxon>Bacteria</taxon>
        <taxon>Bacillati</taxon>
        <taxon>Actinomycetota</taxon>
        <taxon>Actinomycetes</taxon>
        <taxon>Micromonosporales</taxon>
        <taxon>Micromonosporaceae</taxon>
        <taxon>Longispora</taxon>
    </lineage>
</organism>
<evidence type="ECO:0000313" key="2">
    <source>
        <dbReference type="EMBL" id="MBG6134644.1"/>
    </source>
</evidence>
<evidence type="ECO:0000313" key="3">
    <source>
        <dbReference type="Proteomes" id="UP000622552"/>
    </source>
</evidence>
<dbReference type="Proteomes" id="UP000622552">
    <property type="component" value="Unassembled WGS sequence"/>
</dbReference>
<reference evidence="2" key="1">
    <citation type="submission" date="2020-11" db="EMBL/GenBank/DDBJ databases">
        <title>Sequencing the genomes of 1000 actinobacteria strains.</title>
        <authorList>
            <person name="Klenk H.-P."/>
        </authorList>
    </citation>
    <scope>NUCLEOTIDE SEQUENCE</scope>
    <source>
        <strain evidence="2">DSM 45356</strain>
    </source>
</reference>
<comment type="caution">
    <text evidence="2">The sequence shown here is derived from an EMBL/GenBank/DDBJ whole genome shotgun (WGS) entry which is preliminary data.</text>
</comment>
<gene>
    <name evidence="2" type="ORF">IW245_000838</name>
</gene>
<keyword evidence="3" id="KW-1185">Reference proteome</keyword>
<feature type="compositionally biased region" description="Basic and acidic residues" evidence="1">
    <location>
        <begin position="64"/>
        <end position="83"/>
    </location>
</feature>
<sequence>MESSVLDGASTGRRQRRYFVTVHAADPRALRHLADFELDLFQATARLATSRLATERLTTEHLTTEHLTRENLTADRPDAERFAGEPTEGGSVEGLVSLEDVARLVEAGYQVTVQAEEASRSRASETIGLREWLSANGEV</sequence>
<dbReference type="AlphaFoldDB" id="A0A8J7KG71"/>
<accession>A0A8J7KG71</accession>
<dbReference type="EMBL" id="JADOUF010000001">
    <property type="protein sequence ID" value="MBG6134644.1"/>
    <property type="molecule type" value="Genomic_DNA"/>
</dbReference>
<proteinExistence type="predicted"/>
<protein>
    <submittedName>
        <fullName evidence="2">Uncharacterized protein</fullName>
    </submittedName>
</protein>
<dbReference type="RefSeq" id="WP_197001854.1">
    <property type="nucleotide sequence ID" value="NZ_BONS01000023.1"/>
</dbReference>
<evidence type="ECO:0000256" key="1">
    <source>
        <dbReference type="SAM" id="MobiDB-lite"/>
    </source>
</evidence>